<dbReference type="InterPro" id="IPR009003">
    <property type="entry name" value="Peptidase_S1_PA"/>
</dbReference>
<protein>
    <submittedName>
        <fullName evidence="2">Trypsin-like peptidase domain-containing protein</fullName>
    </submittedName>
</protein>
<organism evidence="2 3">
    <name type="scientific">Streptomyces humicola</name>
    <dbReference type="NCBI Taxonomy" id="2953240"/>
    <lineage>
        <taxon>Bacteria</taxon>
        <taxon>Bacillati</taxon>
        <taxon>Actinomycetota</taxon>
        <taxon>Actinomycetes</taxon>
        <taxon>Kitasatosporales</taxon>
        <taxon>Streptomycetaceae</taxon>
        <taxon>Streptomyces</taxon>
    </lineage>
</organism>
<dbReference type="SUPFAM" id="SSF50494">
    <property type="entry name" value="Trypsin-like serine proteases"/>
    <property type="match status" value="1"/>
</dbReference>
<keyword evidence="1" id="KW-0732">Signal</keyword>
<dbReference type="InterPro" id="IPR050966">
    <property type="entry name" value="Glutamyl_endopeptidase"/>
</dbReference>
<dbReference type="PROSITE" id="PS00134">
    <property type="entry name" value="TRYPSIN_HIS"/>
    <property type="match status" value="1"/>
</dbReference>
<dbReference type="Gene3D" id="2.40.10.10">
    <property type="entry name" value="Trypsin-like serine proteases"/>
    <property type="match status" value="2"/>
</dbReference>
<sequence length="180" mass="18726">MDSPGKDLIVTAAHCLESTSDVFVPGYHDGVAPYGVWHLERVIVPAQWSQDSDQDYDVAFAVVTPLNGRDIQSVTGGYALGIDQGTAAPVTITGYPETSEEPITCTNSISAFSSTQLEIACTGFTGGTSGSPWLVGGSPGTIIGVIGGYEEGGDTPDISYSVVFGPSVQTFYDQAVSYGN</sequence>
<proteinExistence type="predicted"/>
<dbReference type="Proteomes" id="UP001057702">
    <property type="component" value="Unassembled WGS sequence"/>
</dbReference>
<evidence type="ECO:0000313" key="2">
    <source>
        <dbReference type="EMBL" id="MCQ4079065.1"/>
    </source>
</evidence>
<dbReference type="EMBL" id="JANFNG010000001">
    <property type="protein sequence ID" value="MCQ4079065.1"/>
    <property type="molecule type" value="Genomic_DNA"/>
</dbReference>
<dbReference type="InterPro" id="IPR043504">
    <property type="entry name" value="Peptidase_S1_PA_chymotrypsin"/>
</dbReference>
<evidence type="ECO:0000313" key="3">
    <source>
        <dbReference type="Proteomes" id="UP001057702"/>
    </source>
</evidence>
<dbReference type="InterPro" id="IPR018114">
    <property type="entry name" value="TRYPSIN_HIS"/>
</dbReference>
<reference evidence="2" key="1">
    <citation type="submission" date="2022-06" db="EMBL/GenBank/DDBJ databases">
        <title>Draft genome sequence of Streptomyces sp. RB6PN25 isolated from peat swamp forest in Thailand.</title>
        <authorList>
            <person name="Duangmal K."/>
            <person name="Klaysubun C."/>
        </authorList>
    </citation>
    <scope>NUCLEOTIDE SEQUENCE</scope>
    <source>
        <strain evidence="2">RB6PN25</strain>
    </source>
</reference>
<keyword evidence="3" id="KW-1185">Reference proteome</keyword>
<evidence type="ECO:0000256" key="1">
    <source>
        <dbReference type="ARBA" id="ARBA00022729"/>
    </source>
</evidence>
<dbReference type="Pfam" id="PF13365">
    <property type="entry name" value="Trypsin_2"/>
    <property type="match status" value="1"/>
</dbReference>
<dbReference type="PANTHER" id="PTHR15462">
    <property type="entry name" value="SERINE PROTEASE"/>
    <property type="match status" value="1"/>
</dbReference>
<comment type="caution">
    <text evidence="2">The sequence shown here is derived from an EMBL/GenBank/DDBJ whole genome shotgun (WGS) entry which is preliminary data.</text>
</comment>
<accession>A0ABT1PN13</accession>
<gene>
    <name evidence="2" type="ORF">NGB36_00105</name>
</gene>
<name>A0ABT1PN13_9ACTN</name>